<evidence type="ECO:0000256" key="1">
    <source>
        <dbReference type="SAM" id="MobiDB-lite"/>
    </source>
</evidence>
<evidence type="ECO:0000313" key="3">
    <source>
        <dbReference type="Proteomes" id="UP000095283"/>
    </source>
</evidence>
<dbReference type="WBParaSite" id="Hba_21160">
    <property type="protein sequence ID" value="Hba_21160"/>
    <property type="gene ID" value="Hba_21160"/>
</dbReference>
<evidence type="ECO:0000256" key="2">
    <source>
        <dbReference type="SAM" id="Phobius"/>
    </source>
</evidence>
<organism evidence="3 4">
    <name type="scientific">Heterorhabditis bacteriophora</name>
    <name type="common">Entomopathogenic nematode worm</name>
    <dbReference type="NCBI Taxonomy" id="37862"/>
    <lineage>
        <taxon>Eukaryota</taxon>
        <taxon>Metazoa</taxon>
        <taxon>Ecdysozoa</taxon>
        <taxon>Nematoda</taxon>
        <taxon>Chromadorea</taxon>
        <taxon>Rhabditida</taxon>
        <taxon>Rhabditina</taxon>
        <taxon>Rhabditomorpha</taxon>
        <taxon>Strongyloidea</taxon>
        <taxon>Heterorhabditidae</taxon>
        <taxon>Heterorhabditis</taxon>
    </lineage>
</organism>
<dbReference type="AlphaFoldDB" id="A0A1I7XTL9"/>
<accession>A0A1I7XTL9</accession>
<evidence type="ECO:0000313" key="4">
    <source>
        <dbReference type="WBParaSite" id="Hba_21160"/>
    </source>
</evidence>
<feature type="transmembrane region" description="Helical" evidence="2">
    <location>
        <begin position="6"/>
        <end position="24"/>
    </location>
</feature>
<name>A0A1I7XTL9_HETBA</name>
<keyword evidence="2" id="KW-1133">Transmembrane helix</keyword>
<sequence>MHIYIYTIFIYIHNIIVAIFIRNFQTSVAHLELIDDDNSLVIRAKRSGGSETIGEVNKESNGAPHETVVEASGERKEDGSGEKSEGSGVNIEEASGDAPTDESSGSQPVSPIVQKAASEEVPLTKDGKKSNEEFVTV</sequence>
<feature type="compositionally biased region" description="Basic and acidic residues" evidence="1">
    <location>
        <begin position="122"/>
        <end position="137"/>
    </location>
</feature>
<feature type="region of interest" description="Disordered" evidence="1">
    <location>
        <begin position="47"/>
        <end position="137"/>
    </location>
</feature>
<feature type="compositionally biased region" description="Basic and acidic residues" evidence="1">
    <location>
        <begin position="72"/>
        <end position="85"/>
    </location>
</feature>
<keyword evidence="3" id="KW-1185">Reference proteome</keyword>
<dbReference type="Proteomes" id="UP000095283">
    <property type="component" value="Unplaced"/>
</dbReference>
<proteinExistence type="predicted"/>
<reference evidence="4" key="1">
    <citation type="submission" date="2016-11" db="UniProtKB">
        <authorList>
            <consortium name="WormBaseParasite"/>
        </authorList>
    </citation>
    <scope>IDENTIFICATION</scope>
</reference>
<keyword evidence="2" id="KW-0812">Transmembrane</keyword>
<keyword evidence="2" id="KW-0472">Membrane</keyword>
<protein>
    <submittedName>
        <fullName evidence="4">Uncharacterized protein</fullName>
    </submittedName>
</protein>